<dbReference type="AlphaFoldDB" id="A0A1Z4LH57"/>
<dbReference type="InterPro" id="IPR036856">
    <property type="entry name" value="Ald_Oxase/Xan_DH_a/b_sf"/>
</dbReference>
<dbReference type="Gene3D" id="3.90.1170.50">
    <property type="entry name" value="Aldehyde oxidase/xanthine dehydrogenase, a/b hammerhead"/>
    <property type="match status" value="1"/>
</dbReference>
<dbReference type="PANTHER" id="PTHR11908:SF132">
    <property type="entry name" value="ALDEHYDE OXIDASE 1-RELATED"/>
    <property type="match status" value="1"/>
</dbReference>
<dbReference type="OrthoDB" id="41753at2"/>
<dbReference type="InterPro" id="IPR016208">
    <property type="entry name" value="Ald_Oxase/xanthine_DH-like"/>
</dbReference>
<keyword evidence="2" id="KW-0560">Oxidoreductase</keyword>
<proteinExistence type="predicted"/>
<feature type="domain" description="Aldehyde oxidase/xanthine dehydrogenase a/b hammerhead" evidence="3">
    <location>
        <begin position="19"/>
        <end position="131"/>
    </location>
</feature>
<keyword evidence="5" id="KW-1185">Reference proteome</keyword>
<dbReference type="SUPFAM" id="SSF56003">
    <property type="entry name" value="Molybdenum cofactor-binding domain"/>
    <property type="match status" value="1"/>
</dbReference>
<protein>
    <submittedName>
        <fullName evidence="4">Aldehyde oxidase and xanthine dehydrogenase, molybdopterin binding protein</fullName>
    </submittedName>
</protein>
<dbReference type="PANTHER" id="PTHR11908">
    <property type="entry name" value="XANTHINE DEHYDROGENASE"/>
    <property type="match status" value="1"/>
</dbReference>
<sequence>MVNIIGKPLNRVDGSLKVTGRAQYSAEFPQENLAYAVGIPSTIARGKIKSIDTSAAESLPGVIKVITHENAPKLQPLKTFMQGGTAAESYLPFQDNSVYYSGEHIGLVIADSLEQATYAASLVQFTYEEETPIVEMQKQRNEEFEPQTVFGKKPSVIRGNPQDAFNKADIKVDEIYTTPTENHNPIEPSATIAVWDNDTLTVYSSTQATYGTRKALADSLEIPEENIRVICQFIGGAFGCKGTFWSHMLLPVIASRQVNRPVKLVLTREDMYNVVGHRAETEQNVKLGATREGKLTAIIHDGITNTSMYDEFVEPFTVATHMMYACDNLQASQRLVRLNRVTPTFMRAPGEAPGIFAIESAMDELAYALKIDPIELRLINHADTDPDENLPWSSKSLKECYQIGAEKFGWSKRNPEIGSMRDGRYLIGMGMATATYPAFSSPASAKAKMLSDGSVVVQSSTHEMGGGTATVMAQLIADTLGFPFEKVCFEYGDTKLPRAPVSGGSMTISSVGSAVHGAVKGLQAKILELGGIKQSDSLTIEDYANILKKNNREQIEIEYDAKFSQEKEYSKHAFGAQFVEVRIDPDFGEVRINRYTGAFACGKILNHKTARSQFMGGIIMGIGMALMEESVVDPNLGRVMNANLGEYHVPVNADIPDIDIEMVEEIDNHVNPIGTKGIGEIGITGVAAAVANAVYHATGKRVRNLPITPDKVM</sequence>
<dbReference type="GO" id="GO:0016491">
    <property type="term" value="F:oxidoreductase activity"/>
    <property type="evidence" value="ECO:0007669"/>
    <property type="project" value="UniProtKB-KW"/>
</dbReference>
<keyword evidence="1" id="KW-0500">Molybdenum</keyword>
<evidence type="ECO:0000313" key="4">
    <source>
        <dbReference type="EMBL" id="BAY80552.1"/>
    </source>
</evidence>
<dbReference type="InterPro" id="IPR037165">
    <property type="entry name" value="AldOxase/xan_DH_Mopterin-bd_sf"/>
</dbReference>
<dbReference type="Pfam" id="PF02738">
    <property type="entry name" value="MoCoBD_1"/>
    <property type="match status" value="1"/>
</dbReference>
<dbReference type="GO" id="GO:0005506">
    <property type="term" value="F:iron ion binding"/>
    <property type="evidence" value="ECO:0007669"/>
    <property type="project" value="InterPro"/>
</dbReference>
<dbReference type="SMART" id="SM01008">
    <property type="entry name" value="Ald_Xan_dh_C"/>
    <property type="match status" value="1"/>
</dbReference>
<name>A0A1Z4LH57_9CYAN</name>
<dbReference type="SUPFAM" id="SSF54665">
    <property type="entry name" value="CO dehydrogenase molybdoprotein N-domain-like"/>
    <property type="match status" value="1"/>
</dbReference>
<dbReference type="InterPro" id="IPR000674">
    <property type="entry name" value="Ald_Oxase/Xan_DH_a/b"/>
</dbReference>
<dbReference type="Pfam" id="PF01315">
    <property type="entry name" value="Ald_Xan_dh_C"/>
    <property type="match status" value="1"/>
</dbReference>
<evidence type="ECO:0000256" key="1">
    <source>
        <dbReference type="ARBA" id="ARBA00022505"/>
    </source>
</evidence>
<dbReference type="InterPro" id="IPR008274">
    <property type="entry name" value="AldOxase/xan_DH_MoCoBD1"/>
</dbReference>
<dbReference type="Proteomes" id="UP000218418">
    <property type="component" value="Chromosome"/>
</dbReference>
<dbReference type="InterPro" id="IPR046867">
    <property type="entry name" value="AldOxase/xan_DH_MoCoBD2"/>
</dbReference>
<dbReference type="Pfam" id="PF20256">
    <property type="entry name" value="MoCoBD_2"/>
    <property type="match status" value="1"/>
</dbReference>
<evidence type="ECO:0000256" key="2">
    <source>
        <dbReference type="ARBA" id="ARBA00023002"/>
    </source>
</evidence>
<dbReference type="EMBL" id="AP018227">
    <property type="protein sequence ID" value="BAY80552.1"/>
    <property type="molecule type" value="Genomic_DNA"/>
</dbReference>
<reference evidence="4 5" key="1">
    <citation type="submission" date="2017-06" db="EMBL/GenBank/DDBJ databases">
        <title>Genome sequencing of cyanobaciteial culture collection at National Institute for Environmental Studies (NIES).</title>
        <authorList>
            <person name="Hirose Y."/>
            <person name="Shimura Y."/>
            <person name="Fujisawa T."/>
            <person name="Nakamura Y."/>
            <person name="Kawachi M."/>
        </authorList>
    </citation>
    <scope>NUCLEOTIDE SEQUENCE [LARGE SCALE GENOMIC DNA]</scope>
    <source>
        <strain evidence="4 5">NIES-267</strain>
    </source>
</reference>
<gene>
    <name evidence="4" type="ORF">NIES267_00090</name>
</gene>
<evidence type="ECO:0000259" key="3">
    <source>
        <dbReference type="SMART" id="SM01008"/>
    </source>
</evidence>
<accession>A0A1Z4LH57</accession>
<organism evidence="4 5">
    <name type="scientific">Calothrix parasitica NIES-267</name>
    <dbReference type="NCBI Taxonomy" id="1973488"/>
    <lineage>
        <taxon>Bacteria</taxon>
        <taxon>Bacillati</taxon>
        <taxon>Cyanobacteriota</taxon>
        <taxon>Cyanophyceae</taxon>
        <taxon>Nostocales</taxon>
        <taxon>Calotrichaceae</taxon>
        <taxon>Calothrix</taxon>
    </lineage>
</organism>
<evidence type="ECO:0000313" key="5">
    <source>
        <dbReference type="Proteomes" id="UP000218418"/>
    </source>
</evidence>
<dbReference type="Gene3D" id="3.30.365.10">
    <property type="entry name" value="Aldehyde oxidase/xanthine dehydrogenase, molybdopterin binding domain"/>
    <property type="match status" value="4"/>
</dbReference>